<comment type="caution">
    <text evidence="8">The sequence shown here is derived from an EMBL/GenBank/DDBJ whole genome shotgun (WGS) entry which is preliminary data.</text>
</comment>
<protein>
    <submittedName>
        <fullName evidence="8">RagB/SusD family nutrient uptake outer membrane protein</fullName>
    </submittedName>
</protein>
<dbReference type="InterPro" id="IPR011990">
    <property type="entry name" value="TPR-like_helical_dom_sf"/>
</dbReference>
<dbReference type="SUPFAM" id="SSF48452">
    <property type="entry name" value="TPR-like"/>
    <property type="match status" value="1"/>
</dbReference>
<dbReference type="CDD" id="cd08977">
    <property type="entry name" value="SusD"/>
    <property type="match status" value="1"/>
</dbReference>
<comment type="subcellular location">
    <subcellularLocation>
        <location evidence="1">Cell outer membrane</location>
    </subcellularLocation>
</comment>
<dbReference type="Gene3D" id="1.25.40.390">
    <property type="match status" value="1"/>
</dbReference>
<evidence type="ECO:0000256" key="1">
    <source>
        <dbReference type="ARBA" id="ARBA00004442"/>
    </source>
</evidence>
<evidence type="ECO:0000313" key="8">
    <source>
        <dbReference type="EMBL" id="MFD2920816.1"/>
    </source>
</evidence>
<sequence length="498" mass="54944">MKKLLYIHILLAGLFVTAITGCSKSFLELQPRGTDLEDNFYKNEEQLFSGLVAVYDVMQWGTSGGYTMTMPLLTVASDEAHAGGSDASDQPRWVAYDNFKLTAEMGPQIGIWEKNYAGVYRANLLLSKIEGATASAAFKARVTAEAKTLRAYFYFNLIRWFGNIPLIVGPIPTSELYTQSQVPAAEVYAQIEKDLTEAIPELPLTIPVTESGRLSKGAARAILAKSIMYQNDNSRMGQAAQLLNEINTSPVYHLLDNYGDIFRPDNQFHAESILEIPHSNLALWGDWGWINGGEGNVGPQFIGIADYNGPLYSGGWGFAPISMDLVNAMTGDPRFQYTIIDGLALKAGGASYTERYQNTNYFIKKYAPLSAYRATAGTAELNWPINEIEIRLADTYLLEAEALLRSGGSATRAGELLNAVRDRVDLPAVAATLDNVYRERRLELATEGHRFFDLVRTNQAEAVLGPLGFVAPKNNVLPIPQSEIDRTKKNLKQNPGYQ</sequence>
<keyword evidence="5" id="KW-0998">Cell outer membrane</keyword>
<dbReference type="RefSeq" id="WP_386099903.1">
    <property type="nucleotide sequence ID" value="NZ_JBHUOZ010000003.1"/>
</dbReference>
<keyword evidence="9" id="KW-1185">Reference proteome</keyword>
<dbReference type="EMBL" id="JBHUOZ010000003">
    <property type="protein sequence ID" value="MFD2920816.1"/>
    <property type="molecule type" value="Genomic_DNA"/>
</dbReference>
<feature type="domain" description="SusD-like N-terminal" evidence="7">
    <location>
        <begin position="100"/>
        <end position="225"/>
    </location>
</feature>
<dbReference type="InterPro" id="IPR012944">
    <property type="entry name" value="SusD_RagB_dom"/>
</dbReference>
<keyword evidence="3" id="KW-0732">Signal</keyword>
<keyword evidence="4" id="KW-0472">Membrane</keyword>
<evidence type="ECO:0000256" key="2">
    <source>
        <dbReference type="ARBA" id="ARBA00006275"/>
    </source>
</evidence>
<accession>A0ABW6A7D2</accession>
<evidence type="ECO:0000256" key="4">
    <source>
        <dbReference type="ARBA" id="ARBA00023136"/>
    </source>
</evidence>
<evidence type="ECO:0000256" key="3">
    <source>
        <dbReference type="ARBA" id="ARBA00022729"/>
    </source>
</evidence>
<dbReference type="InterPro" id="IPR033985">
    <property type="entry name" value="SusD-like_N"/>
</dbReference>
<reference evidence="9" key="1">
    <citation type="journal article" date="2019" name="Int. J. Syst. Evol. Microbiol.">
        <title>The Global Catalogue of Microorganisms (GCM) 10K type strain sequencing project: providing services to taxonomists for standard genome sequencing and annotation.</title>
        <authorList>
            <consortium name="The Broad Institute Genomics Platform"/>
            <consortium name="The Broad Institute Genome Sequencing Center for Infectious Disease"/>
            <person name="Wu L."/>
            <person name="Ma J."/>
        </authorList>
    </citation>
    <scope>NUCLEOTIDE SEQUENCE [LARGE SCALE GENOMIC DNA]</scope>
    <source>
        <strain evidence="9">KCTC 23299</strain>
    </source>
</reference>
<evidence type="ECO:0000313" key="9">
    <source>
        <dbReference type="Proteomes" id="UP001597511"/>
    </source>
</evidence>
<dbReference type="Pfam" id="PF14322">
    <property type="entry name" value="SusD-like_3"/>
    <property type="match status" value="1"/>
</dbReference>
<dbReference type="Pfam" id="PF07980">
    <property type="entry name" value="SusD_RagB"/>
    <property type="match status" value="1"/>
</dbReference>
<evidence type="ECO:0000259" key="6">
    <source>
        <dbReference type="Pfam" id="PF07980"/>
    </source>
</evidence>
<evidence type="ECO:0000259" key="7">
    <source>
        <dbReference type="Pfam" id="PF14322"/>
    </source>
</evidence>
<dbReference type="PROSITE" id="PS51257">
    <property type="entry name" value="PROKAR_LIPOPROTEIN"/>
    <property type="match status" value="1"/>
</dbReference>
<name>A0ABW6A7D2_9BACT</name>
<dbReference type="Proteomes" id="UP001597511">
    <property type="component" value="Unassembled WGS sequence"/>
</dbReference>
<evidence type="ECO:0000256" key="5">
    <source>
        <dbReference type="ARBA" id="ARBA00023237"/>
    </source>
</evidence>
<organism evidence="8 9">
    <name type="scientific">Terrimonas rubra</name>
    <dbReference type="NCBI Taxonomy" id="1035890"/>
    <lineage>
        <taxon>Bacteria</taxon>
        <taxon>Pseudomonadati</taxon>
        <taxon>Bacteroidota</taxon>
        <taxon>Chitinophagia</taxon>
        <taxon>Chitinophagales</taxon>
        <taxon>Chitinophagaceae</taxon>
        <taxon>Terrimonas</taxon>
    </lineage>
</organism>
<gene>
    <name evidence="8" type="ORF">ACFS6H_13910</name>
</gene>
<proteinExistence type="inferred from homology"/>
<comment type="similarity">
    <text evidence="2">Belongs to the SusD family.</text>
</comment>
<feature type="domain" description="RagB/SusD" evidence="6">
    <location>
        <begin position="351"/>
        <end position="461"/>
    </location>
</feature>